<reference evidence="9" key="1">
    <citation type="journal article" name="DNA Res.">
        <title>The physiological potential of anammox bacteria as revealed by their core genome structure.</title>
        <authorList>
            <person name="Okubo T."/>
            <person name="Toyoda A."/>
            <person name="Fukuhara K."/>
            <person name="Uchiyama I."/>
            <person name="Harigaya Y."/>
            <person name="Kuroiwa M."/>
            <person name="Suzuki T."/>
            <person name="Murakami Y."/>
            <person name="Suwa Y."/>
            <person name="Takami H."/>
        </authorList>
    </citation>
    <scope>NUCLEOTIDE SEQUENCE</scope>
    <source>
        <strain evidence="9">317325-3</strain>
    </source>
</reference>
<dbReference type="Gene3D" id="1.10.760.10">
    <property type="entry name" value="Cytochrome c-like domain"/>
    <property type="match status" value="1"/>
</dbReference>
<dbReference type="Proteomes" id="UP000662914">
    <property type="component" value="Chromosome"/>
</dbReference>
<keyword evidence="3 6" id="KW-0479">Metal-binding</keyword>
<dbReference type="InterPro" id="IPR009056">
    <property type="entry name" value="Cyt_c-like_dom"/>
</dbReference>
<sequence length="105" mass="10991">MKHLPIAAVLAGLTLAAGNAAAALDGAKLYQEKTCWSCHGKDAKKALTPAYPKLAGQNAAYAEQQMKDIKSGARNNGQTAAMKGVMGLVNDAEMKAIAEYLSKLK</sequence>
<feature type="domain" description="Cytochrome c" evidence="8">
    <location>
        <begin position="21"/>
        <end position="105"/>
    </location>
</feature>
<dbReference type="AlphaFoldDB" id="A0A809S0P8"/>
<evidence type="ECO:0000313" key="9">
    <source>
        <dbReference type="EMBL" id="BBO22107.1"/>
    </source>
</evidence>
<accession>A0A809S0P8</accession>
<keyword evidence="4" id="KW-0249">Electron transport</keyword>
<feature type="signal peptide" evidence="7">
    <location>
        <begin position="1"/>
        <end position="22"/>
    </location>
</feature>
<keyword evidence="5 6" id="KW-0408">Iron</keyword>
<dbReference type="PANTHER" id="PTHR33751">
    <property type="entry name" value="CBB3-TYPE CYTOCHROME C OXIDASE SUBUNIT FIXP"/>
    <property type="match status" value="1"/>
</dbReference>
<dbReference type="SUPFAM" id="SSF46626">
    <property type="entry name" value="Cytochrome c"/>
    <property type="match status" value="1"/>
</dbReference>
<dbReference type="PANTHER" id="PTHR33751:SF9">
    <property type="entry name" value="CYTOCHROME C4"/>
    <property type="match status" value="1"/>
</dbReference>
<organism evidence="9 10">
    <name type="scientific">Candidatus Desulfobacillus denitrificans</name>
    <dbReference type="NCBI Taxonomy" id="2608985"/>
    <lineage>
        <taxon>Bacteria</taxon>
        <taxon>Pseudomonadati</taxon>
        <taxon>Pseudomonadota</taxon>
        <taxon>Betaproteobacteria</taxon>
        <taxon>Candidatus Desulfobacillus</taxon>
    </lineage>
</organism>
<proteinExistence type="predicted"/>
<dbReference type="EMBL" id="AP021857">
    <property type="protein sequence ID" value="BBO22107.1"/>
    <property type="molecule type" value="Genomic_DNA"/>
</dbReference>
<dbReference type="Pfam" id="PF00034">
    <property type="entry name" value="Cytochrom_C"/>
    <property type="match status" value="1"/>
</dbReference>
<evidence type="ECO:0000256" key="1">
    <source>
        <dbReference type="ARBA" id="ARBA00022448"/>
    </source>
</evidence>
<evidence type="ECO:0000256" key="2">
    <source>
        <dbReference type="ARBA" id="ARBA00022617"/>
    </source>
</evidence>
<evidence type="ECO:0000313" key="10">
    <source>
        <dbReference type="Proteomes" id="UP000662914"/>
    </source>
</evidence>
<evidence type="ECO:0000256" key="5">
    <source>
        <dbReference type="ARBA" id="ARBA00023004"/>
    </source>
</evidence>
<dbReference type="InterPro" id="IPR050597">
    <property type="entry name" value="Cytochrome_c_Oxidase_Subunit"/>
</dbReference>
<dbReference type="GO" id="GO:0020037">
    <property type="term" value="F:heme binding"/>
    <property type="evidence" value="ECO:0007669"/>
    <property type="project" value="InterPro"/>
</dbReference>
<protein>
    <submittedName>
        <fullName evidence="9">Cytochrome C</fullName>
    </submittedName>
</protein>
<name>A0A809S0P8_9PROT</name>
<keyword evidence="7" id="KW-0732">Signal</keyword>
<evidence type="ECO:0000256" key="7">
    <source>
        <dbReference type="SAM" id="SignalP"/>
    </source>
</evidence>
<dbReference type="GO" id="GO:0009055">
    <property type="term" value="F:electron transfer activity"/>
    <property type="evidence" value="ECO:0007669"/>
    <property type="project" value="InterPro"/>
</dbReference>
<evidence type="ECO:0000256" key="6">
    <source>
        <dbReference type="PROSITE-ProRule" id="PRU00433"/>
    </source>
</evidence>
<evidence type="ECO:0000256" key="3">
    <source>
        <dbReference type="ARBA" id="ARBA00022723"/>
    </source>
</evidence>
<feature type="chain" id="PRO_5035250359" evidence="7">
    <location>
        <begin position="23"/>
        <end position="105"/>
    </location>
</feature>
<dbReference type="PROSITE" id="PS51007">
    <property type="entry name" value="CYTC"/>
    <property type="match status" value="1"/>
</dbReference>
<gene>
    <name evidence="9" type="ORF">DSYM_28060</name>
</gene>
<keyword evidence="2 6" id="KW-0349">Heme</keyword>
<evidence type="ECO:0000259" key="8">
    <source>
        <dbReference type="PROSITE" id="PS51007"/>
    </source>
</evidence>
<evidence type="ECO:0000256" key="4">
    <source>
        <dbReference type="ARBA" id="ARBA00022982"/>
    </source>
</evidence>
<dbReference type="KEGG" id="ddz:DSYM_28060"/>
<dbReference type="InterPro" id="IPR036909">
    <property type="entry name" value="Cyt_c-like_dom_sf"/>
</dbReference>
<dbReference type="GO" id="GO:0046872">
    <property type="term" value="F:metal ion binding"/>
    <property type="evidence" value="ECO:0007669"/>
    <property type="project" value="UniProtKB-KW"/>
</dbReference>
<keyword evidence="1" id="KW-0813">Transport</keyword>